<evidence type="ECO:0000313" key="2">
    <source>
        <dbReference type="EMBL" id="SUZ68364.1"/>
    </source>
</evidence>
<feature type="region of interest" description="Disordered" evidence="1">
    <location>
        <begin position="1"/>
        <end position="28"/>
    </location>
</feature>
<dbReference type="EMBL" id="UINC01001038">
    <property type="protein sequence ID" value="SUZ68364.1"/>
    <property type="molecule type" value="Genomic_DNA"/>
</dbReference>
<sequence length="28" mass="3155">MVEVQARPDNPEPTAEKPISPTHLPERD</sequence>
<organism evidence="2">
    <name type="scientific">marine metagenome</name>
    <dbReference type="NCBI Taxonomy" id="408172"/>
    <lineage>
        <taxon>unclassified sequences</taxon>
        <taxon>metagenomes</taxon>
        <taxon>ecological metagenomes</taxon>
    </lineage>
</organism>
<protein>
    <submittedName>
        <fullName evidence="2">Uncharacterized protein</fullName>
    </submittedName>
</protein>
<evidence type="ECO:0000256" key="1">
    <source>
        <dbReference type="SAM" id="MobiDB-lite"/>
    </source>
</evidence>
<accession>A0A381PP33</accession>
<dbReference type="AlphaFoldDB" id="A0A381PP33"/>
<proteinExistence type="predicted"/>
<reference evidence="2" key="1">
    <citation type="submission" date="2018-05" db="EMBL/GenBank/DDBJ databases">
        <authorList>
            <person name="Lanie J.A."/>
            <person name="Ng W.-L."/>
            <person name="Kazmierczak K.M."/>
            <person name="Andrzejewski T.M."/>
            <person name="Davidsen T.M."/>
            <person name="Wayne K.J."/>
            <person name="Tettelin H."/>
            <person name="Glass J.I."/>
            <person name="Rusch D."/>
            <person name="Podicherti R."/>
            <person name="Tsui H.-C.T."/>
            <person name="Winkler M.E."/>
        </authorList>
    </citation>
    <scope>NUCLEOTIDE SEQUENCE</scope>
</reference>
<gene>
    <name evidence="2" type="ORF">METZ01_LOCUS21218</name>
</gene>
<name>A0A381PP33_9ZZZZ</name>